<keyword evidence="3" id="KW-1185">Reference proteome</keyword>
<reference evidence="2" key="1">
    <citation type="journal article" date="2022" name="bioRxiv">
        <title>Sequencing and chromosome-scale assembly of the giantPleurodeles waltlgenome.</title>
        <authorList>
            <person name="Brown T."/>
            <person name="Elewa A."/>
            <person name="Iarovenko S."/>
            <person name="Subramanian E."/>
            <person name="Araus A.J."/>
            <person name="Petzold A."/>
            <person name="Susuki M."/>
            <person name="Suzuki K.-i.T."/>
            <person name="Hayashi T."/>
            <person name="Toyoda A."/>
            <person name="Oliveira C."/>
            <person name="Osipova E."/>
            <person name="Leigh N.D."/>
            <person name="Simon A."/>
            <person name="Yun M.H."/>
        </authorList>
    </citation>
    <scope>NUCLEOTIDE SEQUENCE</scope>
    <source>
        <strain evidence="2">20211129_DDA</strain>
        <tissue evidence="2">Liver</tissue>
    </source>
</reference>
<protein>
    <submittedName>
        <fullName evidence="2">Uncharacterized protein</fullName>
    </submittedName>
</protein>
<evidence type="ECO:0000256" key="1">
    <source>
        <dbReference type="SAM" id="MobiDB-lite"/>
    </source>
</evidence>
<dbReference type="AlphaFoldDB" id="A0AAV7SRE6"/>
<dbReference type="Proteomes" id="UP001066276">
    <property type="component" value="Chromosome 4_2"/>
</dbReference>
<feature type="region of interest" description="Disordered" evidence="1">
    <location>
        <begin position="1"/>
        <end position="24"/>
    </location>
</feature>
<name>A0AAV7SRE6_PLEWA</name>
<feature type="compositionally biased region" description="Basic and acidic residues" evidence="1">
    <location>
        <begin position="1"/>
        <end position="14"/>
    </location>
</feature>
<proteinExistence type="predicted"/>
<accession>A0AAV7SRE6</accession>
<gene>
    <name evidence="2" type="ORF">NDU88_007027</name>
</gene>
<comment type="caution">
    <text evidence="2">The sequence shown here is derived from an EMBL/GenBank/DDBJ whole genome shotgun (WGS) entry which is preliminary data.</text>
</comment>
<evidence type="ECO:0000313" key="3">
    <source>
        <dbReference type="Proteomes" id="UP001066276"/>
    </source>
</evidence>
<dbReference type="EMBL" id="JANPWB010000008">
    <property type="protein sequence ID" value="KAJ1166628.1"/>
    <property type="molecule type" value="Genomic_DNA"/>
</dbReference>
<sequence length="97" mass="10670">MKDGCVPAGRDKLPRASAWPSPRRPFWGHFGAGLQMRSGLPESANKGQGTLPAGRWYRALPVRVTAPFPKPRVKQNKKHGCKAQLCNVATRKGNLRP</sequence>
<feature type="compositionally biased region" description="Low complexity" evidence="1">
    <location>
        <begin position="15"/>
        <end position="24"/>
    </location>
</feature>
<evidence type="ECO:0000313" key="2">
    <source>
        <dbReference type="EMBL" id="KAJ1166628.1"/>
    </source>
</evidence>
<organism evidence="2 3">
    <name type="scientific">Pleurodeles waltl</name>
    <name type="common">Iberian ribbed newt</name>
    <dbReference type="NCBI Taxonomy" id="8319"/>
    <lineage>
        <taxon>Eukaryota</taxon>
        <taxon>Metazoa</taxon>
        <taxon>Chordata</taxon>
        <taxon>Craniata</taxon>
        <taxon>Vertebrata</taxon>
        <taxon>Euteleostomi</taxon>
        <taxon>Amphibia</taxon>
        <taxon>Batrachia</taxon>
        <taxon>Caudata</taxon>
        <taxon>Salamandroidea</taxon>
        <taxon>Salamandridae</taxon>
        <taxon>Pleurodelinae</taxon>
        <taxon>Pleurodeles</taxon>
    </lineage>
</organism>